<dbReference type="InterPro" id="IPR036152">
    <property type="entry name" value="Asp/glu_Ase-like_sf"/>
</dbReference>
<keyword evidence="15" id="KW-1185">Reference proteome</keyword>
<feature type="domain" description="L-asparaginase N-terminal" evidence="10">
    <location>
        <begin position="19"/>
        <end position="211"/>
    </location>
</feature>
<organism evidence="12 15">
    <name type="scientific">Helicobacter ailurogastricus</name>
    <dbReference type="NCBI Taxonomy" id="1578720"/>
    <lineage>
        <taxon>Bacteria</taxon>
        <taxon>Pseudomonadati</taxon>
        <taxon>Campylobacterota</taxon>
        <taxon>Epsilonproteobacteria</taxon>
        <taxon>Campylobacterales</taxon>
        <taxon>Helicobacteraceae</taxon>
        <taxon>Helicobacter</taxon>
    </lineage>
</organism>
<evidence type="ECO:0000256" key="3">
    <source>
        <dbReference type="ARBA" id="ARBA00030414"/>
    </source>
</evidence>
<evidence type="ECO:0000256" key="5">
    <source>
        <dbReference type="PIRSR" id="PIRSR001220-1"/>
    </source>
</evidence>
<dbReference type="OrthoDB" id="9788068at2"/>
<gene>
    <name evidence="12" type="ORF">HAL011_09730</name>
    <name evidence="13" type="ORF">HAL013_03540</name>
    <name evidence="14" type="ORF">HAL09_02840</name>
</gene>
<feature type="active site" evidence="7">
    <location>
        <position position="27"/>
    </location>
</feature>
<dbReference type="Pfam" id="PF17763">
    <property type="entry name" value="Asparaginase_C"/>
    <property type="match status" value="1"/>
</dbReference>
<dbReference type="InterPro" id="IPR027473">
    <property type="entry name" value="L-asparaginase_C"/>
</dbReference>
<dbReference type="PROSITE" id="PS51732">
    <property type="entry name" value="ASN_GLN_ASE_3"/>
    <property type="match status" value="1"/>
</dbReference>
<dbReference type="FunFam" id="3.40.50.1170:FF:000001">
    <property type="entry name" value="L-asparaginase 2"/>
    <property type="match status" value="1"/>
</dbReference>
<dbReference type="SMART" id="SM00870">
    <property type="entry name" value="Asparaginase"/>
    <property type="match status" value="1"/>
</dbReference>
<evidence type="ECO:0000256" key="4">
    <source>
        <dbReference type="ARBA" id="ARBA00073593"/>
    </source>
</evidence>
<dbReference type="Proteomes" id="UP000038622">
    <property type="component" value="Unassembled WGS sequence"/>
</dbReference>
<dbReference type="EMBL" id="CDML01000034">
    <property type="protein sequence ID" value="CRF41186.1"/>
    <property type="molecule type" value="Genomic_DNA"/>
</dbReference>
<evidence type="ECO:0000313" key="13">
    <source>
        <dbReference type="EMBL" id="CRF42192.1"/>
    </source>
</evidence>
<dbReference type="InterPro" id="IPR027474">
    <property type="entry name" value="L-asparaginase_N"/>
</dbReference>
<dbReference type="SUPFAM" id="SSF53774">
    <property type="entry name" value="Glutaminase/Asparaginase"/>
    <property type="match status" value="1"/>
</dbReference>
<dbReference type="Proteomes" id="UP000045175">
    <property type="component" value="Unassembled WGS sequence"/>
</dbReference>
<dbReference type="PROSITE" id="PS00917">
    <property type="entry name" value="ASN_GLN_ASE_2"/>
    <property type="match status" value="1"/>
</dbReference>
<evidence type="ECO:0000256" key="6">
    <source>
        <dbReference type="PIRSR" id="PIRSR001220-2"/>
    </source>
</evidence>
<dbReference type="InterPro" id="IPR006034">
    <property type="entry name" value="Asparaginase/glutaminase-like"/>
</dbReference>
<dbReference type="GO" id="GO:0006528">
    <property type="term" value="P:asparagine metabolic process"/>
    <property type="evidence" value="ECO:0007669"/>
    <property type="project" value="InterPro"/>
</dbReference>
<dbReference type="Proteomes" id="UP000041394">
    <property type="component" value="Unassembled WGS sequence"/>
</dbReference>
<name>A0A0K2X5A5_9HELI</name>
<dbReference type="InterPro" id="IPR040919">
    <property type="entry name" value="Asparaginase_C"/>
</dbReference>
<dbReference type="PIRSF" id="PIRSF001220">
    <property type="entry name" value="L-ASNase_gatD"/>
    <property type="match status" value="1"/>
</dbReference>
<feature type="binding site" evidence="6">
    <location>
        <begin position="106"/>
        <end position="107"/>
    </location>
    <ligand>
        <name>substrate</name>
    </ligand>
</feature>
<keyword evidence="2 12" id="KW-0378">Hydrolase</keyword>
<dbReference type="Gene3D" id="3.40.50.1170">
    <property type="entry name" value="L-asparaginase, N-terminal domain"/>
    <property type="match status" value="1"/>
</dbReference>
<feature type="active site" description="O-isoaspartyl threonine intermediate" evidence="5">
    <location>
        <position position="27"/>
    </location>
</feature>
<evidence type="ECO:0000256" key="2">
    <source>
        <dbReference type="ARBA" id="ARBA00022801"/>
    </source>
</evidence>
<accession>A0A0K2X5A5</accession>
<comment type="similarity">
    <text evidence="1 9">Belongs to the asparaginase 1 family.</text>
</comment>
<dbReference type="GO" id="GO:0004067">
    <property type="term" value="F:asparaginase activity"/>
    <property type="evidence" value="ECO:0007669"/>
    <property type="project" value="UniProtKB-UniRule"/>
</dbReference>
<evidence type="ECO:0000313" key="17">
    <source>
        <dbReference type="Proteomes" id="UP000045175"/>
    </source>
</evidence>
<evidence type="ECO:0000313" key="16">
    <source>
        <dbReference type="Proteomes" id="UP000041394"/>
    </source>
</evidence>
<dbReference type="AlphaFoldDB" id="A0A0K2X5A5"/>
<dbReference type="STRING" id="1578720.HAL011_09730"/>
<dbReference type="InterPro" id="IPR020827">
    <property type="entry name" value="Asparaginase/glutaminase_AS1"/>
</dbReference>
<evidence type="ECO:0000256" key="7">
    <source>
        <dbReference type="PROSITE-ProRule" id="PRU10099"/>
    </source>
</evidence>
<reference evidence="15" key="2">
    <citation type="submission" date="2014-12" db="EMBL/GenBank/DDBJ databases">
        <authorList>
            <person name="Smet A."/>
        </authorList>
    </citation>
    <scope>NUCLEOTIDE SEQUENCE [LARGE SCALE GENOMIC DNA]</scope>
</reference>
<reference evidence="12" key="1">
    <citation type="submission" date="2014-12" db="EMBL/GenBank/DDBJ databases">
        <title>Whole genome sequences of four Staphylococcus schleiferi canine isolates.</title>
        <authorList>
            <person name="Misic A.M."/>
            <person name="Cain C."/>
            <person name="Morris D.O."/>
            <person name="Rankin S."/>
            <person name="Beiting D."/>
        </authorList>
    </citation>
    <scope>NUCLEOTIDE SEQUENCE</scope>
    <source>
        <strain evidence="12">ASB11</strain>
        <strain evidence="13">ASB13</strain>
        <strain evidence="14">ASB9</strain>
    </source>
</reference>
<feature type="domain" description="Asparaginase/glutaminase C-terminal" evidence="11">
    <location>
        <begin position="230"/>
        <end position="340"/>
    </location>
</feature>
<protein>
    <recommendedName>
        <fullName evidence="4">Probable L-asparaginase</fullName>
    </recommendedName>
    <alternativeName>
        <fullName evidence="3">L-asparagine amidohydrolase</fullName>
    </alternativeName>
</protein>
<evidence type="ECO:0000256" key="1">
    <source>
        <dbReference type="ARBA" id="ARBA00010518"/>
    </source>
</evidence>
<evidence type="ECO:0000313" key="12">
    <source>
        <dbReference type="EMBL" id="CRF41186.1"/>
    </source>
</evidence>
<dbReference type="PIRSF" id="PIRSF500176">
    <property type="entry name" value="L_ASNase"/>
    <property type="match status" value="1"/>
</dbReference>
<dbReference type="PANTHER" id="PTHR11707">
    <property type="entry name" value="L-ASPARAGINASE"/>
    <property type="match status" value="1"/>
</dbReference>
<feature type="binding site" evidence="6">
    <location>
        <position position="73"/>
    </location>
    <ligand>
        <name>substrate</name>
    </ligand>
</feature>
<dbReference type="InterPro" id="IPR004550">
    <property type="entry name" value="AsnASE_II"/>
</dbReference>
<dbReference type="InterPro" id="IPR037152">
    <property type="entry name" value="L-asparaginase_N_sf"/>
</dbReference>
<evidence type="ECO:0000256" key="8">
    <source>
        <dbReference type="PROSITE-ProRule" id="PRU10100"/>
    </source>
</evidence>
<evidence type="ECO:0000259" key="10">
    <source>
        <dbReference type="Pfam" id="PF00710"/>
    </source>
</evidence>
<reference evidence="16 17" key="3">
    <citation type="submission" date="2014-12" db="EMBL/GenBank/DDBJ databases">
        <authorList>
            <person name="Jaenicke S."/>
        </authorList>
    </citation>
    <scope>NUCLEOTIDE SEQUENCE [LARGE SCALE GENOMIC DNA]</scope>
</reference>
<dbReference type="PROSITE" id="PS00144">
    <property type="entry name" value="ASN_GLN_ASE_1"/>
    <property type="match status" value="1"/>
</dbReference>
<evidence type="ECO:0000313" key="14">
    <source>
        <dbReference type="EMBL" id="CRF43734.1"/>
    </source>
</evidence>
<dbReference type="PRINTS" id="PR00139">
    <property type="entry name" value="ASNGLNASE"/>
</dbReference>
<feature type="active site" evidence="8">
    <location>
        <position position="106"/>
    </location>
</feature>
<dbReference type="EMBL" id="CDMN01000010">
    <property type="protein sequence ID" value="CRF43734.1"/>
    <property type="molecule type" value="Genomic_DNA"/>
</dbReference>
<dbReference type="RefSeq" id="WP_053940852.1">
    <property type="nucleotide sequence ID" value="NZ_CDMH01000017.1"/>
</dbReference>
<dbReference type="Pfam" id="PF00710">
    <property type="entry name" value="Asparaginase"/>
    <property type="match status" value="1"/>
</dbReference>
<dbReference type="PANTHER" id="PTHR11707:SF28">
    <property type="entry name" value="60 KDA LYSOPHOSPHOLIPASE"/>
    <property type="match status" value="1"/>
</dbReference>
<dbReference type="InterPro" id="IPR027475">
    <property type="entry name" value="Asparaginase/glutaminase_AS2"/>
</dbReference>
<dbReference type="EMBL" id="CDMH01000017">
    <property type="protein sequence ID" value="CRF42192.1"/>
    <property type="molecule type" value="Genomic_DNA"/>
</dbReference>
<dbReference type="Gene3D" id="3.40.50.40">
    <property type="match status" value="1"/>
</dbReference>
<sequence length="343" mass="36633">MRAFLSLLLMGVCWAKPLVYVLATGGTIAGNSASQLSSAYKAGTVGVGTLLKAVPQLKNLAAIQTEQISNIGSQEMDNATLLKLARRTQALLDRPEVHGVVITHGTDTMEESAYFLDLVVHSKKPIVFVGAMRNASSLSADGPLNLYNAIAVAADKQAQGKGVLVVMDGCIHAAREVSKTNTTHTDAFKSLNTGPLGSVLYGQVHFYMQPTRKHTFNSVFNIASIKSLPRVDILYAHENDNPDFIQAALAKGALGIISAGMGNGNLYPSVLQSLAGAVARGVVVVRSSRVGSGEITQPGEINDAKYNFLTSDNLNPSKARILLMVALTKTQDLKTLQQYFLEY</sequence>
<evidence type="ECO:0000259" key="11">
    <source>
        <dbReference type="Pfam" id="PF17763"/>
    </source>
</evidence>
<dbReference type="CDD" id="cd08964">
    <property type="entry name" value="L-asparaginase_II"/>
    <property type="match status" value="1"/>
</dbReference>
<evidence type="ECO:0000256" key="9">
    <source>
        <dbReference type="RuleBase" id="RU004456"/>
    </source>
</evidence>
<dbReference type="NCBIfam" id="TIGR00520">
    <property type="entry name" value="asnASE_II"/>
    <property type="match status" value="1"/>
</dbReference>
<proteinExistence type="inferred from homology"/>
<evidence type="ECO:0000313" key="15">
    <source>
        <dbReference type="Proteomes" id="UP000038622"/>
    </source>
</evidence>